<evidence type="ECO:0000313" key="2">
    <source>
        <dbReference type="EMBL" id="SIN89069.1"/>
    </source>
</evidence>
<dbReference type="InterPro" id="IPR050789">
    <property type="entry name" value="Diverse_Enzym_Activities"/>
</dbReference>
<feature type="domain" description="Beta-lactamase-related" evidence="1">
    <location>
        <begin position="174"/>
        <end position="432"/>
    </location>
</feature>
<organism evidence="2 3">
    <name type="scientific">Parasphingorhabdus marina DSM 22363</name>
    <dbReference type="NCBI Taxonomy" id="1123272"/>
    <lineage>
        <taxon>Bacteria</taxon>
        <taxon>Pseudomonadati</taxon>
        <taxon>Pseudomonadota</taxon>
        <taxon>Alphaproteobacteria</taxon>
        <taxon>Sphingomonadales</taxon>
        <taxon>Sphingomonadaceae</taxon>
        <taxon>Parasphingorhabdus</taxon>
    </lineage>
</organism>
<dbReference type="OrthoDB" id="9814204at2"/>
<dbReference type="EMBL" id="FSQW01000002">
    <property type="protein sequence ID" value="SIN89069.1"/>
    <property type="molecule type" value="Genomic_DNA"/>
</dbReference>
<reference evidence="3" key="1">
    <citation type="submission" date="2016-11" db="EMBL/GenBank/DDBJ databases">
        <authorList>
            <person name="Varghese N."/>
            <person name="Submissions S."/>
        </authorList>
    </citation>
    <scope>NUCLEOTIDE SEQUENCE [LARGE SCALE GENOMIC DNA]</scope>
    <source>
        <strain evidence="3">DSM 22363</strain>
    </source>
</reference>
<sequence length="458" mass="50221">MKIGKFLLQGVIASSAFGLLATRPAGAEEPSDYDRALAAGYKAQFVCSGLWNGGKSLADIEADELTGIYDRVAEIVPTLELEIDQKNRQVQVSYSDHSPPRTALWNPVTGCTGMPIRFDGQYRTDPTAVRPSFDIQPWPMGDEDAMAAPSAIPKELGRVVAAAQNDAQFGGKTSAVLIIKNGRIIAETFKPGHDRHTAQRTWSVAKSIAGTLIGHAVHTTGLDIHAPGQIPEWTDDSDPRKQITPDQLMRMASGLTSDTAGNRTDPIYLGGASVTERTTSWPLLYRPGSRFRYANNDTLLAVHAARLKPFAPYEFFMKLGMTRTYAETDWQGSPVLSSQVWTTARDLGRLGLLYLNNGVWEHGKANPERLLPENWRSYVSTASGPQPERQFGYGATFWLMNKTDGVPPDSFAGFGNRGQFLVIIPSRDLVIVRRGYDTRANRFDIAAFTRAIVEATGS</sequence>
<dbReference type="Proteomes" id="UP000185192">
    <property type="component" value="Unassembled WGS sequence"/>
</dbReference>
<gene>
    <name evidence="2" type="ORF">SAMN02745824_2186</name>
</gene>
<dbReference type="AlphaFoldDB" id="A0A1N6F1F1"/>
<dbReference type="PANTHER" id="PTHR43283:SF7">
    <property type="entry name" value="BETA-LACTAMASE-RELATED DOMAIN-CONTAINING PROTEIN"/>
    <property type="match status" value="1"/>
</dbReference>
<dbReference type="Pfam" id="PF00144">
    <property type="entry name" value="Beta-lactamase"/>
    <property type="match status" value="1"/>
</dbReference>
<dbReference type="SUPFAM" id="SSF56601">
    <property type="entry name" value="beta-lactamase/transpeptidase-like"/>
    <property type="match status" value="1"/>
</dbReference>
<evidence type="ECO:0000313" key="3">
    <source>
        <dbReference type="Proteomes" id="UP000185192"/>
    </source>
</evidence>
<dbReference type="RefSeq" id="WP_074205262.1">
    <property type="nucleotide sequence ID" value="NZ_FSQW01000002.1"/>
</dbReference>
<accession>A0A1N6F1F1</accession>
<dbReference type="STRING" id="1123272.SAMN02745824_2186"/>
<proteinExistence type="predicted"/>
<dbReference type="InterPro" id="IPR012338">
    <property type="entry name" value="Beta-lactam/transpept-like"/>
</dbReference>
<dbReference type="InterPro" id="IPR001466">
    <property type="entry name" value="Beta-lactam-related"/>
</dbReference>
<keyword evidence="3" id="KW-1185">Reference proteome</keyword>
<evidence type="ECO:0000259" key="1">
    <source>
        <dbReference type="Pfam" id="PF00144"/>
    </source>
</evidence>
<name>A0A1N6F1F1_9SPHN</name>
<dbReference type="PANTHER" id="PTHR43283">
    <property type="entry name" value="BETA-LACTAMASE-RELATED"/>
    <property type="match status" value="1"/>
</dbReference>
<dbReference type="Gene3D" id="3.40.710.10">
    <property type="entry name" value="DD-peptidase/beta-lactamase superfamily"/>
    <property type="match status" value="1"/>
</dbReference>
<protein>
    <submittedName>
        <fullName evidence="2">CubicO group peptidase, beta-lactamase class C family</fullName>
    </submittedName>
</protein>